<dbReference type="RefSeq" id="WP_108415135.1">
    <property type="nucleotide sequence ID" value="NZ_QAQA01000019.1"/>
</dbReference>
<dbReference type="SUPFAM" id="SSF47681">
    <property type="entry name" value="C-terminal domain of B transposition protein"/>
    <property type="match status" value="1"/>
</dbReference>
<feature type="domain" description="ORC1/DEAH AAA+ ATPase" evidence="2">
    <location>
        <begin position="98"/>
        <end position="204"/>
    </location>
</feature>
<dbReference type="AlphaFoldDB" id="A0A315G7F1"/>
<reference evidence="3 4" key="1">
    <citation type="submission" date="2018-04" db="EMBL/GenBank/DDBJ databases">
        <title>Whole genome sequencing of Salmonella enterica.</title>
        <authorList>
            <person name="Bell R."/>
        </authorList>
    </citation>
    <scope>NUCLEOTIDE SEQUENCE [LARGE SCALE GENOMIC DNA]</scope>
    <source>
        <strain evidence="3 4">CFSAN058603</strain>
    </source>
</reference>
<protein>
    <submittedName>
        <fullName evidence="3">Transcriptional regulator</fullName>
    </submittedName>
</protein>
<dbReference type="InterPro" id="IPR052026">
    <property type="entry name" value="ExeA_AAA_ATPase_DNA-bind"/>
</dbReference>
<proteinExistence type="predicted"/>
<dbReference type="Proteomes" id="UP000250700">
    <property type="component" value="Unassembled WGS sequence"/>
</dbReference>
<sequence>MTDINEVINTINDLIARDVFTQVTIAKEMGVADATLSAFRNGKYTGDNERLAAKAHDWYDNYQQLVTLPETPQFVVTETVRDLQELFQSARLMRCINVVVGEPGVGKTAAARDYCSKANTWMVTLAPAHSSVTECLQELAVAIGLGEIKGGKGPLSRAIRKALTGKKGLVIIDEADHLSIEGVEQMRAIQDATGVGMVLIGNPEGMSDITGRRNDSLTRLVSRMARTCKLDSVQDADVEAIADAWGIKGKDELAEMKSIAKRPGALRILTNVLNQAWIMAAGERSPLRKKHIKAAYKKNYGETLKGM</sequence>
<dbReference type="GO" id="GO:0016887">
    <property type="term" value="F:ATP hydrolysis activity"/>
    <property type="evidence" value="ECO:0007669"/>
    <property type="project" value="InterPro"/>
</dbReference>
<dbReference type="PANTHER" id="PTHR35894:SF5">
    <property type="entry name" value="MU-LIKE PROPHAGE FLUMU DNA TRANSPOSITION PROTEIN B"/>
    <property type="match status" value="1"/>
</dbReference>
<comment type="caution">
    <text evidence="3">The sequence shown here is derived from an EMBL/GenBank/DDBJ whole genome shotgun (WGS) entry which is preliminary data.</text>
</comment>
<dbReference type="InterPro" id="IPR010982">
    <property type="entry name" value="Lambda_DNA-bd_dom_sf"/>
</dbReference>
<dbReference type="Gene3D" id="1.10.260.40">
    <property type="entry name" value="lambda repressor-like DNA-binding domains"/>
    <property type="match status" value="1"/>
</dbReference>
<evidence type="ECO:0000259" key="2">
    <source>
        <dbReference type="Pfam" id="PF13401"/>
    </source>
</evidence>
<dbReference type="GO" id="GO:0003677">
    <property type="term" value="F:DNA binding"/>
    <property type="evidence" value="ECO:0007669"/>
    <property type="project" value="InterPro"/>
</dbReference>
<dbReference type="GO" id="GO:0006313">
    <property type="term" value="P:DNA transposition"/>
    <property type="evidence" value="ECO:0007669"/>
    <property type="project" value="InterPro"/>
</dbReference>
<dbReference type="Gene3D" id="1.10.1180.10">
    <property type="entry name" value="B transposition protein, C-terminal domain"/>
    <property type="match status" value="1"/>
</dbReference>
<evidence type="ECO:0000313" key="3">
    <source>
        <dbReference type="EMBL" id="PUF82829.1"/>
    </source>
</evidence>
<dbReference type="Pfam" id="PF09077">
    <property type="entry name" value="Phage-MuB_C"/>
    <property type="match status" value="1"/>
</dbReference>
<dbReference type="InterPro" id="IPR009084">
    <property type="entry name" value="B_transpositn_C"/>
</dbReference>
<organism evidence="3 4">
    <name type="scientific">Salmonella enterica I</name>
    <dbReference type="NCBI Taxonomy" id="59201"/>
    <lineage>
        <taxon>Bacteria</taxon>
        <taxon>Pseudomonadati</taxon>
        <taxon>Pseudomonadota</taxon>
        <taxon>Gammaproteobacteria</taxon>
        <taxon>Enterobacterales</taxon>
        <taxon>Enterobacteriaceae</taxon>
        <taxon>Salmonella</taxon>
    </lineage>
</organism>
<dbReference type="Gene3D" id="3.40.50.300">
    <property type="entry name" value="P-loop containing nucleotide triphosphate hydrolases"/>
    <property type="match status" value="1"/>
</dbReference>
<evidence type="ECO:0000259" key="1">
    <source>
        <dbReference type="Pfam" id="PF09077"/>
    </source>
</evidence>
<evidence type="ECO:0000313" key="4">
    <source>
        <dbReference type="Proteomes" id="UP000250700"/>
    </source>
</evidence>
<feature type="domain" description="B transposition protein C-terminal" evidence="1">
    <location>
        <begin position="222"/>
        <end position="297"/>
    </location>
</feature>
<dbReference type="InterPro" id="IPR049945">
    <property type="entry name" value="AAA_22"/>
</dbReference>
<name>A0A315G7F1_SALET</name>
<dbReference type="Pfam" id="PF13401">
    <property type="entry name" value="AAA_22"/>
    <property type="match status" value="1"/>
</dbReference>
<dbReference type="InterPro" id="IPR027417">
    <property type="entry name" value="P-loop_NTPase"/>
</dbReference>
<dbReference type="SUPFAM" id="SSF52540">
    <property type="entry name" value="P-loop containing nucleoside triphosphate hydrolases"/>
    <property type="match status" value="1"/>
</dbReference>
<dbReference type="InterPro" id="IPR036733">
    <property type="entry name" value="B_transposit_C_sf"/>
</dbReference>
<dbReference type="PANTHER" id="PTHR35894">
    <property type="entry name" value="GENERAL SECRETION PATHWAY PROTEIN A-RELATED"/>
    <property type="match status" value="1"/>
</dbReference>
<accession>A0A315G7F1</accession>
<dbReference type="EMBL" id="QARU01000001">
    <property type="protein sequence ID" value="PUF82829.1"/>
    <property type="molecule type" value="Genomic_DNA"/>
</dbReference>
<gene>
    <name evidence="3" type="ORF">DAX91_03320</name>
</gene>